<dbReference type="PROSITE" id="PS50102">
    <property type="entry name" value="RRM"/>
    <property type="match status" value="1"/>
</dbReference>
<evidence type="ECO:0000313" key="6">
    <source>
        <dbReference type="Proteomes" id="UP001059596"/>
    </source>
</evidence>
<dbReference type="SUPFAM" id="SSF54928">
    <property type="entry name" value="RNA-binding domain, RBD"/>
    <property type="match status" value="1"/>
</dbReference>
<feature type="compositionally biased region" description="Basic and acidic residues" evidence="3">
    <location>
        <begin position="189"/>
        <end position="202"/>
    </location>
</feature>
<dbReference type="Proteomes" id="UP001059596">
    <property type="component" value="Chromosome 3R"/>
</dbReference>
<dbReference type="Pfam" id="PF00076">
    <property type="entry name" value="RRM_1"/>
    <property type="match status" value="1"/>
</dbReference>
<feature type="region of interest" description="Disordered" evidence="3">
    <location>
        <begin position="187"/>
        <end position="213"/>
    </location>
</feature>
<sequence>MENSNWSSLASLESLVVSNVSADLPGYPGIDNISKAEGPKPKKPRKADYMKDFSMPKEMASAYNMKTARLQSQAEALPYQPATVVIQPPKQLPPEAENDRRMYVPDLNQAITHRDVFNYFCNFGDLERVCVRNGTDNLNYAMVLFKRTAGMEQAIKSNSHVIKGHQLSCRKATERYKNKSVKQPFGLFDNKREISKKPEPKSPIKSTVRQQKIEDPKRSIQLELNRTSKPLRRSKRIQKQVESKAKNQVTPSKSDRNFVYAVTTKDGISRWSFKLSRLNLSLDEQRVMGKGLPQTAQTLLAARTSSSKSPKSSAPKSAGTHCDPPGPTRVPPGLPSPLKPPLVPLPKKVIPEPVKPDLRSVILSTLGQNYVHHCYTNVEAYRRSKCYIDILPDERIKRPSIKEYVDQIYGEKK</sequence>
<evidence type="ECO:0000256" key="2">
    <source>
        <dbReference type="PROSITE-ProRule" id="PRU00176"/>
    </source>
</evidence>
<feature type="compositionally biased region" description="Basic residues" evidence="3">
    <location>
        <begin position="229"/>
        <end position="238"/>
    </location>
</feature>
<feature type="compositionally biased region" description="Pro residues" evidence="3">
    <location>
        <begin position="324"/>
        <end position="340"/>
    </location>
</feature>
<feature type="region of interest" description="Disordered" evidence="3">
    <location>
        <begin position="25"/>
        <end position="48"/>
    </location>
</feature>
<evidence type="ECO:0000259" key="4">
    <source>
        <dbReference type="PROSITE" id="PS50102"/>
    </source>
</evidence>
<dbReference type="EMBL" id="JAMKOV010000001">
    <property type="protein sequence ID" value="KAI8045718.1"/>
    <property type="molecule type" value="Genomic_DNA"/>
</dbReference>
<gene>
    <name evidence="5" type="ORF">M5D96_001902</name>
</gene>
<dbReference type="AlphaFoldDB" id="A0A9P9YZH2"/>
<feature type="region of interest" description="Disordered" evidence="3">
    <location>
        <begin position="227"/>
        <end position="252"/>
    </location>
</feature>
<accession>A0A9P9YZH2</accession>
<dbReference type="InterPro" id="IPR035979">
    <property type="entry name" value="RBD_domain_sf"/>
</dbReference>
<name>A0A9P9YZH2_9MUSC</name>
<dbReference type="OrthoDB" id="7858373at2759"/>
<organism evidence="5 6">
    <name type="scientific">Drosophila gunungcola</name>
    <name type="common">fruit fly</name>
    <dbReference type="NCBI Taxonomy" id="103775"/>
    <lineage>
        <taxon>Eukaryota</taxon>
        <taxon>Metazoa</taxon>
        <taxon>Ecdysozoa</taxon>
        <taxon>Arthropoda</taxon>
        <taxon>Hexapoda</taxon>
        <taxon>Insecta</taxon>
        <taxon>Pterygota</taxon>
        <taxon>Neoptera</taxon>
        <taxon>Endopterygota</taxon>
        <taxon>Diptera</taxon>
        <taxon>Brachycera</taxon>
        <taxon>Muscomorpha</taxon>
        <taxon>Ephydroidea</taxon>
        <taxon>Drosophilidae</taxon>
        <taxon>Drosophila</taxon>
        <taxon>Sophophora</taxon>
    </lineage>
</organism>
<evidence type="ECO:0000313" key="5">
    <source>
        <dbReference type="EMBL" id="KAI8045718.1"/>
    </source>
</evidence>
<keyword evidence="1 2" id="KW-0694">RNA-binding</keyword>
<feature type="compositionally biased region" description="Low complexity" evidence="3">
    <location>
        <begin position="305"/>
        <end position="318"/>
    </location>
</feature>
<dbReference type="InterPro" id="IPR012677">
    <property type="entry name" value="Nucleotide-bd_a/b_plait_sf"/>
</dbReference>
<keyword evidence="6" id="KW-1185">Reference proteome</keyword>
<reference evidence="5" key="1">
    <citation type="journal article" date="2023" name="Genome Biol. Evol.">
        <title>Long-read-based Genome Assembly of Drosophila gunungcola Reveals Fewer Chemosensory Genes in Flower-breeding Species.</title>
        <authorList>
            <person name="Negi A."/>
            <person name="Liao B.Y."/>
            <person name="Yeh S.D."/>
        </authorList>
    </citation>
    <scope>NUCLEOTIDE SEQUENCE</scope>
    <source>
        <strain evidence="5">Sukarami</strain>
    </source>
</reference>
<dbReference type="CDD" id="cd00590">
    <property type="entry name" value="RRM_SF"/>
    <property type="match status" value="1"/>
</dbReference>
<proteinExistence type="predicted"/>
<protein>
    <recommendedName>
        <fullName evidence="4">RRM domain-containing protein</fullName>
    </recommendedName>
</protein>
<comment type="caution">
    <text evidence="5">The sequence shown here is derived from an EMBL/GenBank/DDBJ whole genome shotgun (WGS) entry which is preliminary data.</text>
</comment>
<evidence type="ECO:0000256" key="3">
    <source>
        <dbReference type="SAM" id="MobiDB-lite"/>
    </source>
</evidence>
<dbReference type="GO" id="GO:0003723">
    <property type="term" value="F:RNA binding"/>
    <property type="evidence" value="ECO:0007669"/>
    <property type="project" value="UniProtKB-UniRule"/>
</dbReference>
<feature type="region of interest" description="Disordered" evidence="3">
    <location>
        <begin position="301"/>
        <end position="340"/>
    </location>
</feature>
<dbReference type="SMART" id="SM00360">
    <property type="entry name" value="RRM"/>
    <property type="match status" value="1"/>
</dbReference>
<feature type="domain" description="RRM" evidence="4">
    <location>
        <begin position="100"/>
        <end position="174"/>
    </location>
</feature>
<dbReference type="InterPro" id="IPR000504">
    <property type="entry name" value="RRM_dom"/>
</dbReference>
<evidence type="ECO:0000256" key="1">
    <source>
        <dbReference type="ARBA" id="ARBA00022884"/>
    </source>
</evidence>
<dbReference type="Gene3D" id="3.30.70.330">
    <property type="match status" value="1"/>
</dbReference>